<reference evidence="2 3" key="1">
    <citation type="submission" date="2019-06" db="EMBL/GenBank/DDBJ databases">
        <title>Genomic Encyclopedia of Type Strains, Phase IV (KMG-V): Genome sequencing to study the core and pangenomes of soil and plant-associated prokaryotes.</title>
        <authorList>
            <person name="Whitman W."/>
        </authorList>
    </citation>
    <scope>NUCLEOTIDE SEQUENCE [LARGE SCALE GENOMIC DNA]</scope>
    <source>
        <strain evidence="2 3">BR 11140</strain>
    </source>
</reference>
<gene>
    <name evidence="2" type="ORF">FBZ92_1111</name>
</gene>
<feature type="transmembrane region" description="Helical" evidence="1">
    <location>
        <begin position="327"/>
        <end position="350"/>
    </location>
</feature>
<keyword evidence="1" id="KW-0812">Transmembrane</keyword>
<accession>A0A560IBH5</accession>
<feature type="transmembrane region" description="Helical" evidence="1">
    <location>
        <begin position="12"/>
        <end position="37"/>
    </location>
</feature>
<evidence type="ECO:0000256" key="1">
    <source>
        <dbReference type="SAM" id="Phobius"/>
    </source>
</evidence>
<keyword evidence="1" id="KW-0472">Membrane</keyword>
<feature type="transmembrane region" description="Helical" evidence="1">
    <location>
        <begin position="296"/>
        <end position="315"/>
    </location>
</feature>
<comment type="caution">
    <text evidence="2">The sequence shown here is derived from an EMBL/GenBank/DDBJ whole genome shotgun (WGS) entry which is preliminary data.</text>
</comment>
<dbReference type="Proteomes" id="UP000318050">
    <property type="component" value="Unassembled WGS sequence"/>
</dbReference>
<dbReference type="EMBL" id="VITT01000011">
    <property type="protein sequence ID" value="TWB56396.1"/>
    <property type="molecule type" value="Genomic_DNA"/>
</dbReference>
<feature type="transmembrane region" description="Helical" evidence="1">
    <location>
        <begin position="164"/>
        <end position="181"/>
    </location>
</feature>
<protein>
    <submittedName>
        <fullName evidence="2">Uncharacterized protein</fullName>
    </submittedName>
</protein>
<organism evidence="2 3">
    <name type="scientific">Nitrospirillum amazonense</name>
    <dbReference type="NCBI Taxonomy" id="28077"/>
    <lineage>
        <taxon>Bacteria</taxon>
        <taxon>Pseudomonadati</taxon>
        <taxon>Pseudomonadota</taxon>
        <taxon>Alphaproteobacteria</taxon>
        <taxon>Rhodospirillales</taxon>
        <taxon>Azospirillaceae</taxon>
        <taxon>Nitrospirillum</taxon>
    </lineage>
</organism>
<proteinExistence type="predicted"/>
<keyword evidence="1" id="KW-1133">Transmembrane helix</keyword>
<sequence length="604" mass="66147">MSPSQNKENPPLRTIVATSANAAAALAGVLVVATLVWEYRHHFATPIYDDIHDKLRLHASLGEVHQLLSFLVSLHNEHRIFTTRIITIIDEFAFSGQELFQVATNNLLQGLAAIMVYRYAFAPTAGNEPPQAPPPGHRLCLFALSVLLFINPNFLYTLVVPFQIQHTIMAVLLLLAAAIISRDLSPDKRVRDLAPYWISLLVLAVLGTFTLGNAPIILLSAAAAAIVLRCRLEVIVASGALALVHVGIVLKTTPAASAAAGQSIVKITKFALLYWGSPLFRYDPWPGNFVTWSWPVYSAAILGALVFGVAVTFAVARFLKPGLGGRVALYGFVILAAIVATGLAAALSRAQYGVLEAGNKKYASFAILGWIGALAVLLGVLREQRWDYRRWEQAGATAILAAIVTLSGVAYGRETRIWQKMIDLNWEAGLAGFLKINDREHLHYIYWDDAGIREYFDYIERNNQGLYAHFPFRWGDDAQAFLASRREVICRGGVQSLDAVPMAERALVFDAPGEPITVSGWAWMTEEHAPPAMVLVVDHQNRIIGAAIMSRTAPLAEDYMGQKFDENLGWRGFGRATDFSGFTFFAVSGDSKRFCNLGGPGAVR</sequence>
<name>A0A560IBH5_9PROT</name>
<evidence type="ECO:0000313" key="3">
    <source>
        <dbReference type="Proteomes" id="UP000318050"/>
    </source>
</evidence>
<feature type="transmembrane region" description="Helical" evidence="1">
    <location>
        <begin position="193"/>
        <end position="211"/>
    </location>
</feature>
<feature type="transmembrane region" description="Helical" evidence="1">
    <location>
        <begin position="362"/>
        <end position="381"/>
    </location>
</feature>
<feature type="transmembrane region" description="Helical" evidence="1">
    <location>
        <begin position="393"/>
        <end position="412"/>
    </location>
</feature>
<dbReference type="OrthoDB" id="9122341at2"/>
<dbReference type="AlphaFoldDB" id="A0A560IBH5"/>
<evidence type="ECO:0000313" key="2">
    <source>
        <dbReference type="EMBL" id="TWB56396.1"/>
    </source>
</evidence>